<reference evidence="2 3" key="1">
    <citation type="submission" date="2019-08" db="EMBL/GenBank/DDBJ databases">
        <title>Genome of Psychroserpens burtonensis ACAM 167.</title>
        <authorList>
            <person name="Bowman J.P."/>
        </authorList>
    </citation>
    <scope>NUCLEOTIDE SEQUENCE [LARGE SCALE GENOMIC DNA]</scope>
    <source>
        <strain evidence="2 3">ACAM 167</strain>
    </source>
</reference>
<protein>
    <submittedName>
        <fullName evidence="2">Methyltransferase domain-containing protein</fullName>
    </submittedName>
</protein>
<dbReference type="PANTHER" id="PTHR43317">
    <property type="entry name" value="THERMOSPERMINE SYNTHASE ACAULIS5"/>
    <property type="match status" value="1"/>
</dbReference>
<dbReference type="STRING" id="1123037.GCA_000425305_00228"/>
<dbReference type="SUPFAM" id="SSF53335">
    <property type="entry name" value="S-adenosyl-L-methionine-dependent methyltransferases"/>
    <property type="match status" value="1"/>
</dbReference>
<dbReference type="EMBL" id="VOSB01000010">
    <property type="protein sequence ID" value="TXE17861.1"/>
    <property type="molecule type" value="Genomic_DNA"/>
</dbReference>
<keyword evidence="2" id="KW-0808">Transferase</keyword>
<comment type="caution">
    <text evidence="2">The sequence shown here is derived from an EMBL/GenBank/DDBJ whole genome shotgun (WGS) entry which is preliminary data.</text>
</comment>
<dbReference type="OrthoDB" id="650847at2"/>
<dbReference type="NCBIfam" id="NF037959">
    <property type="entry name" value="MFS_SpdSyn"/>
    <property type="match status" value="1"/>
</dbReference>
<dbReference type="AlphaFoldDB" id="A0A5C7BGN4"/>
<dbReference type="GO" id="GO:0006596">
    <property type="term" value="P:polyamine biosynthetic process"/>
    <property type="evidence" value="ECO:0007669"/>
    <property type="project" value="UniProtKB-KW"/>
</dbReference>
<dbReference type="Pfam" id="PF01564">
    <property type="entry name" value="Spermine_synth"/>
    <property type="match status" value="1"/>
</dbReference>
<organism evidence="2 3">
    <name type="scientific">Psychroserpens burtonensis</name>
    <dbReference type="NCBI Taxonomy" id="49278"/>
    <lineage>
        <taxon>Bacteria</taxon>
        <taxon>Pseudomonadati</taxon>
        <taxon>Bacteroidota</taxon>
        <taxon>Flavobacteriia</taxon>
        <taxon>Flavobacteriales</taxon>
        <taxon>Flavobacteriaceae</taxon>
        <taxon>Psychroserpens</taxon>
    </lineage>
</organism>
<dbReference type="InterPro" id="IPR029063">
    <property type="entry name" value="SAM-dependent_MTases_sf"/>
</dbReference>
<evidence type="ECO:0000256" key="1">
    <source>
        <dbReference type="ARBA" id="ARBA00023115"/>
    </source>
</evidence>
<dbReference type="Gene3D" id="3.40.50.150">
    <property type="entry name" value="Vaccinia Virus protein VP39"/>
    <property type="match status" value="1"/>
</dbReference>
<keyword evidence="3" id="KW-1185">Reference proteome</keyword>
<dbReference type="RefSeq" id="WP_147231550.1">
    <property type="nucleotide sequence ID" value="NZ_VOSB01000010.1"/>
</dbReference>
<accession>A0A5C7BGN4</accession>
<sequence>MTRPLSYMYPITKTIISTFSGTLEITTKNGRKHLNTKNANYSYGALQLILKFGLNKIDLKKMNSVLLLGLGGGSVIQTLRDDFNFQKHVTAVDIDPVIIDIAKTEFGLENNSKLKIICQDALQYVNQNTQQFDLIIIDLFIDIDVPKQFLELSFWEAIIKSKSSNGVILFNGSLEKEKSQNLKKVIAFLKSKVYKVEVYDKINRVNTLVITQSL</sequence>
<keyword evidence="1" id="KW-0620">Polyamine biosynthesis</keyword>
<dbReference type="PANTHER" id="PTHR43317:SF1">
    <property type="entry name" value="THERMOSPERMINE SYNTHASE ACAULIS5"/>
    <property type="match status" value="1"/>
</dbReference>
<keyword evidence="2" id="KW-0489">Methyltransferase</keyword>
<evidence type="ECO:0000313" key="2">
    <source>
        <dbReference type="EMBL" id="TXE17861.1"/>
    </source>
</evidence>
<dbReference type="GO" id="GO:0008168">
    <property type="term" value="F:methyltransferase activity"/>
    <property type="evidence" value="ECO:0007669"/>
    <property type="project" value="UniProtKB-KW"/>
</dbReference>
<dbReference type="Proteomes" id="UP000321938">
    <property type="component" value="Unassembled WGS sequence"/>
</dbReference>
<proteinExistence type="predicted"/>
<dbReference type="GO" id="GO:0032259">
    <property type="term" value="P:methylation"/>
    <property type="evidence" value="ECO:0007669"/>
    <property type="project" value="UniProtKB-KW"/>
</dbReference>
<name>A0A5C7BGN4_9FLAO</name>
<gene>
    <name evidence="2" type="ORF">ES692_08150</name>
</gene>
<evidence type="ECO:0000313" key="3">
    <source>
        <dbReference type="Proteomes" id="UP000321938"/>
    </source>
</evidence>